<dbReference type="Proteomes" id="UP000219285">
    <property type="component" value="Chromosome"/>
</dbReference>
<accession>A0A6M4M8S0</accession>
<dbReference type="EMBL" id="CP052766">
    <property type="protein sequence ID" value="QJR79379.1"/>
    <property type="molecule type" value="Genomic_DNA"/>
</dbReference>
<gene>
    <name evidence="3" type="primary">hda</name>
    <name evidence="3" type="ORF">CA267_000485</name>
</gene>
<dbReference type="NCBIfam" id="TIGR03420">
    <property type="entry name" value="DnaA_homol_Hda"/>
    <property type="match status" value="1"/>
</dbReference>
<evidence type="ECO:0000259" key="2">
    <source>
        <dbReference type="Pfam" id="PF22688"/>
    </source>
</evidence>
<dbReference type="KEGG" id="apel:CA267_000485"/>
<sequence>MQLPLPVTLPTDETFTSFAKGTNEELVGLLQAIADASPAWQEAQALRSLVVSRLPLVTMVGSEGRGKSHLLYALCHQLAAKQAQHIYLNLEESKQWTRHAFDGLENLPLVCLDNIHCLAGSHEWEEALFDLINRIVETRRAILVCTSEFGPSHPAFVLPDLRSRLAWGTTYQVQGLNDEERKSVVRNRAEQRGLKLSEQALQFLLHHCERDLPSLMALLERLDKRSLQEQKKLSVALVKRELELD</sequence>
<dbReference type="Pfam" id="PF22688">
    <property type="entry name" value="Hda_lid"/>
    <property type="match status" value="1"/>
</dbReference>
<dbReference type="OrthoDB" id="9784878at2"/>
<dbReference type="Gene3D" id="3.40.50.300">
    <property type="entry name" value="P-loop containing nucleotide triphosphate hydrolases"/>
    <property type="match status" value="1"/>
</dbReference>
<dbReference type="InterPro" id="IPR027417">
    <property type="entry name" value="P-loop_NTPase"/>
</dbReference>
<organism evidence="3 4">
    <name type="scientific">Alteromonas pelagimontana</name>
    <dbReference type="NCBI Taxonomy" id="1858656"/>
    <lineage>
        <taxon>Bacteria</taxon>
        <taxon>Pseudomonadati</taxon>
        <taxon>Pseudomonadota</taxon>
        <taxon>Gammaproteobacteria</taxon>
        <taxon>Alteromonadales</taxon>
        <taxon>Alteromonadaceae</taxon>
        <taxon>Alteromonas/Salinimonas group</taxon>
        <taxon>Alteromonas</taxon>
    </lineage>
</organism>
<feature type="domain" description="Hda lid" evidence="2">
    <location>
        <begin position="178"/>
        <end position="241"/>
    </location>
</feature>
<dbReference type="PANTHER" id="PTHR30050:SF5">
    <property type="entry name" value="DNAA REGULATORY INACTIVATOR HDA"/>
    <property type="match status" value="1"/>
</dbReference>
<dbReference type="SUPFAM" id="SSF52540">
    <property type="entry name" value="P-loop containing nucleoside triphosphate hydrolases"/>
    <property type="match status" value="1"/>
</dbReference>
<dbReference type="AlphaFoldDB" id="A0A6M4M8S0"/>
<dbReference type="GO" id="GO:0032297">
    <property type="term" value="P:negative regulation of DNA-templated DNA replication initiation"/>
    <property type="evidence" value="ECO:0007669"/>
    <property type="project" value="InterPro"/>
</dbReference>
<keyword evidence="4" id="KW-1185">Reference proteome</keyword>
<dbReference type="InterPro" id="IPR013317">
    <property type="entry name" value="DnaA_dom"/>
</dbReference>
<evidence type="ECO:0000313" key="3">
    <source>
        <dbReference type="EMBL" id="QJR79379.1"/>
    </source>
</evidence>
<reference evidence="4" key="1">
    <citation type="submission" date="2014-12" db="EMBL/GenBank/DDBJ databases">
        <title>Complete genome sequence of a multi-drug resistant Klebsiella pneumoniae.</title>
        <authorList>
            <person name="Hua X."/>
            <person name="Chen Q."/>
            <person name="Li X."/>
            <person name="Feng Y."/>
            <person name="Ruan Z."/>
            <person name="Yu Y."/>
        </authorList>
    </citation>
    <scope>NUCLEOTIDE SEQUENCE [LARGE SCALE GENOMIC DNA]</scope>
    <source>
        <strain evidence="4">5.12</strain>
    </source>
</reference>
<feature type="domain" description="Chromosomal replication initiator protein DnaA ATPAse" evidence="1">
    <location>
        <begin position="57"/>
        <end position="170"/>
    </location>
</feature>
<dbReference type="GO" id="GO:0006270">
    <property type="term" value="P:DNA replication initiation"/>
    <property type="evidence" value="ECO:0007669"/>
    <property type="project" value="TreeGrafter"/>
</dbReference>
<evidence type="ECO:0000313" key="4">
    <source>
        <dbReference type="Proteomes" id="UP000219285"/>
    </source>
</evidence>
<dbReference type="Gene3D" id="1.10.8.60">
    <property type="match status" value="1"/>
</dbReference>
<proteinExistence type="predicted"/>
<name>A0A6M4M8S0_9ALTE</name>
<dbReference type="InterPro" id="IPR055199">
    <property type="entry name" value="Hda_lid"/>
</dbReference>
<protein>
    <submittedName>
        <fullName evidence="3">DnaA regulatory inactivator Hda</fullName>
    </submittedName>
</protein>
<reference evidence="3 4" key="2">
    <citation type="submission" date="2020-04" db="EMBL/GenBank/DDBJ databases">
        <title>Complete genome sequence of Alteromonas pelagimontana 5.12T.</title>
        <authorList>
            <person name="Sinha R.K."/>
            <person name="Krishnan K.P."/>
            <person name="Kurian J.P."/>
        </authorList>
    </citation>
    <scope>NUCLEOTIDE SEQUENCE [LARGE SCALE GENOMIC DNA]</scope>
    <source>
        <strain evidence="3 4">5.12</strain>
    </source>
</reference>
<dbReference type="Pfam" id="PF00308">
    <property type="entry name" value="Bac_DnaA"/>
    <property type="match status" value="1"/>
</dbReference>
<dbReference type="InterPro" id="IPR017788">
    <property type="entry name" value="Hda"/>
</dbReference>
<dbReference type="PANTHER" id="PTHR30050">
    <property type="entry name" value="CHROMOSOMAL REPLICATION INITIATOR PROTEIN DNAA"/>
    <property type="match status" value="1"/>
</dbReference>
<evidence type="ECO:0000259" key="1">
    <source>
        <dbReference type="Pfam" id="PF00308"/>
    </source>
</evidence>
<dbReference type="RefSeq" id="WP_075609289.1">
    <property type="nucleotide sequence ID" value="NZ_CP052766.1"/>
</dbReference>